<dbReference type="RefSeq" id="WP_328857446.1">
    <property type="nucleotide sequence ID" value="NZ_CP108021.1"/>
</dbReference>
<sequence length="131" mass="13553">MKKLFATTLVACAGAVGIVSGVGTASAATAPIADLAIYRLPDQPGLACRLAVANNGPNVVQVQLLPLDLMAKGYRKDLGPVNPGQSVGVDFIDCTRPSYSSNFFLYVKGSGLDGTASYDPNPLNNILPLNS</sequence>
<dbReference type="EMBL" id="CP108021">
    <property type="protein sequence ID" value="WUM20026.1"/>
    <property type="molecule type" value="Genomic_DNA"/>
</dbReference>
<protein>
    <submittedName>
        <fullName evidence="2">Uncharacterized protein</fullName>
    </submittedName>
</protein>
<evidence type="ECO:0000313" key="2">
    <source>
        <dbReference type="EMBL" id="WUM20026.1"/>
    </source>
</evidence>
<gene>
    <name evidence="2" type="ORF">OG579_20440</name>
</gene>
<evidence type="ECO:0000313" key="3">
    <source>
        <dbReference type="Proteomes" id="UP001432128"/>
    </source>
</evidence>
<accession>A0AAU4K214</accession>
<name>A0AAU4K214_9NOCA</name>
<dbReference type="AlphaFoldDB" id="A0AAU4K214"/>
<keyword evidence="1" id="KW-0732">Signal</keyword>
<organism evidence="2 3">
    <name type="scientific">Williamsia herbipolensis</name>
    <dbReference type="NCBI Taxonomy" id="1603258"/>
    <lineage>
        <taxon>Bacteria</taxon>
        <taxon>Bacillati</taxon>
        <taxon>Actinomycetota</taxon>
        <taxon>Actinomycetes</taxon>
        <taxon>Mycobacteriales</taxon>
        <taxon>Nocardiaceae</taxon>
        <taxon>Williamsia</taxon>
    </lineage>
</organism>
<dbReference type="Proteomes" id="UP001432128">
    <property type="component" value="Chromosome"/>
</dbReference>
<reference evidence="2 3" key="1">
    <citation type="submission" date="2022-10" db="EMBL/GenBank/DDBJ databases">
        <title>The complete genomes of actinobacterial strains from the NBC collection.</title>
        <authorList>
            <person name="Joergensen T.S."/>
            <person name="Alvarez Arevalo M."/>
            <person name="Sterndorff E.B."/>
            <person name="Faurdal D."/>
            <person name="Vuksanovic O."/>
            <person name="Mourched A.-S."/>
            <person name="Charusanti P."/>
            <person name="Shaw S."/>
            <person name="Blin K."/>
            <person name="Weber T."/>
        </authorList>
    </citation>
    <scope>NUCLEOTIDE SEQUENCE [LARGE SCALE GENOMIC DNA]</scope>
    <source>
        <strain evidence="2 3">NBC_00319</strain>
    </source>
</reference>
<evidence type="ECO:0000256" key="1">
    <source>
        <dbReference type="SAM" id="SignalP"/>
    </source>
</evidence>
<dbReference type="KEGG" id="whr:OG579_20440"/>
<feature type="chain" id="PRO_5043660069" evidence="1">
    <location>
        <begin position="28"/>
        <end position="131"/>
    </location>
</feature>
<feature type="signal peptide" evidence="1">
    <location>
        <begin position="1"/>
        <end position="27"/>
    </location>
</feature>
<keyword evidence="3" id="KW-1185">Reference proteome</keyword>
<proteinExistence type="predicted"/>